<comment type="caution">
    <text evidence="1">The sequence shown here is derived from an EMBL/GenBank/DDBJ whole genome shotgun (WGS) entry which is preliminary data.</text>
</comment>
<evidence type="ECO:0000313" key="1">
    <source>
        <dbReference type="EMBL" id="GAA2684586.1"/>
    </source>
</evidence>
<accession>A0ABP6F7H0</accession>
<proteinExistence type="predicted"/>
<organism evidence="1 2">
    <name type="scientific">Nonomuraea recticatena</name>
    <dbReference type="NCBI Taxonomy" id="46178"/>
    <lineage>
        <taxon>Bacteria</taxon>
        <taxon>Bacillati</taxon>
        <taxon>Actinomycetota</taxon>
        <taxon>Actinomycetes</taxon>
        <taxon>Streptosporangiales</taxon>
        <taxon>Streptosporangiaceae</taxon>
        <taxon>Nonomuraea</taxon>
    </lineage>
</organism>
<keyword evidence="2" id="KW-1185">Reference proteome</keyword>
<protein>
    <submittedName>
        <fullName evidence="1">Uncharacterized protein</fullName>
    </submittedName>
</protein>
<dbReference type="Proteomes" id="UP001501666">
    <property type="component" value="Unassembled WGS sequence"/>
</dbReference>
<gene>
    <name evidence="1" type="ORF">GCM10010412_071050</name>
</gene>
<reference evidence="2" key="1">
    <citation type="journal article" date="2019" name="Int. J. Syst. Evol. Microbiol.">
        <title>The Global Catalogue of Microorganisms (GCM) 10K type strain sequencing project: providing services to taxonomists for standard genome sequencing and annotation.</title>
        <authorList>
            <consortium name="The Broad Institute Genomics Platform"/>
            <consortium name="The Broad Institute Genome Sequencing Center for Infectious Disease"/>
            <person name="Wu L."/>
            <person name="Ma J."/>
        </authorList>
    </citation>
    <scope>NUCLEOTIDE SEQUENCE [LARGE SCALE GENOMIC DNA]</scope>
    <source>
        <strain evidence="2">JCM 6835</strain>
    </source>
</reference>
<name>A0ABP6F7H0_9ACTN</name>
<evidence type="ECO:0000313" key="2">
    <source>
        <dbReference type="Proteomes" id="UP001501666"/>
    </source>
</evidence>
<dbReference type="EMBL" id="BAAATE010000024">
    <property type="protein sequence ID" value="GAA2684586.1"/>
    <property type="molecule type" value="Genomic_DNA"/>
</dbReference>
<sequence length="77" mass="8514">MNRKYMAANTSQPISAIRTGTLDQRSAFFAVGDDTRESVRGEDHPSYGFADTFTLRAQFHHMFAPSSSTGRSSVPRS</sequence>